<feature type="compositionally biased region" description="Low complexity" evidence="1">
    <location>
        <begin position="402"/>
        <end position="413"/>
    </location>
</feature>
<feature type="region of interest" description="Disordered" evidence="1">
    <location>
        <begin position="402"/>
        <end position="424"/>
    </location>
</feature>
<dbReference type="AlphaFoldDB" id="A0AAQ3M202"/>
<dbReference type="EMBL" id="CP138582">
    <property type="protein sequence ID" value="WPG99359.1"/>
    <property type="molecule type" value="Genomic_DNA"/>
</dbReference>
<gene>
    <name evidence="2" type="ORF">R9X50_00217300</name>
</gene>
<proteinExistence type="predicted"/>
<feature type="compositionally biased region" description="Basic and acidic residues" evidence="1">
    <location>
        <begin position="498"/>
        <end position="510"/>
    </location>
</feature>
<accession>A0AAQ3M202</accession>
<feature type="region of interest" description="Disordered" evidence="1">
    <location>
        <begin position="492"/>
        <end position="520"/>
    </location>
</feature>
<protein>
    <submittedName>
        <fullName evidence="2">Uncharacterized protein</fullName>
    </submittedName>
</protein>
<name>A0AAQ3M202_9PEZI</name>
<organism evidence="2 3">
    <name type="scientific">Acrodontium crateriforme</name>
    <dbReference type="NCBI Taxonomy" id="150365"/>
    <lineage>
        <taxon>Eukaryota</taxon>
        <taxon>Fungi</taxon>
        <taxon>Dikarya</taxon>
        <taxon>Ascomycota</taxon>
        <taxon>Pezizomycotina</taxon>
        <taxon>Dothideomycetes</taxon>
        <taxon>Dothideomycetidae</taxon>
        <taxon>Mycosphaerellales</taxon>
        <taxon>Teratosphaeriaceae</taxon>
        <taxon>Acrodontium</taxon>
    </lineage>
</organism>
<sequence length="520" mass="58640">MATNPDVWSAGNKWSRIDAIKQREVLLSKPVDHDRVENALKRYVDRRLVGTDTDGKLDVKFGLDTRSIPEVATAKWLADRSAKARARSPNEQIQEIKGQEKDTKDYCTWSEGIDEYDPPLKLVGGRMQQDGDDLTLDEHATWMGFLESFPKGNATMMFRRRGGEMESIRDLDTETIAERCPLLSLGFEDSRSGPRMFLELATEETIQPFLRFVYTGNYALGNSPRDLFDVPTSVLLHCQLYHLGEVFELEGLKSAAYVGVLQQCEFGCSSPDKPIDLCAAIRYCYKHLDQQPHVIDSIINYCVSCFLSHRLGKDVEFQRLSYDLREFHQALCNCVCTRSFMDDTASAIIQMPFKPYVPETYASREDVVYSYPCYDVTTSPKRKWTCAEDDIPALPIDHAETAGTSCAGSAGDSATDDSASEDEGLRIVRRRLDEVAEQSSSTRDFLVQSDHDKFGDFTVSDDDYERVLGPDAVKSESSEIDSDCETVVGLKRTMPIRQRSDAMPTKKDDHDSDADDWTLV</sequence>
<evidence type="ECO:0000256" key="1">
    <source>
        <dbReference type="SAM" id="MobiDB-lite"/>
    </source>
</evidence>
<evidence type="ECO:0000313" key="3">
    <source>
        <dbReference type="Proteomes" id="UP001303373"/>
    </source>
</evidence>
<feature type="compositionally biased region" description="Acidic residues" evidence="1">
    <location>
        <begin position="511"/>
        <end position="520"/>
    </location>
</feature>
<dbReference type="Proteomes" id="UP001303373">
    <property type="component" value="Chromosome 3"/>
</dbReference>
<reference evidence="2 3" key="1">
    <citation type="submission" date="2023-11" db="EMBL/GenBank/DDBJ databases">
        <title>An acidophilic fungus is an integral part of prey digestion in a carnivorous sundew plant.</title>
        <authorList>
            <person name="Tsai I.J."/>
        </authorList>
    </citation>
    <scope>NUCLEOTIDE SEQUENCE [LARGE SCALE GENOMIC DNA]</scope>
    <source>
        <strain evidence="2">169a</strain>
    </source>
</reference>
<keyword evidence="3" id="KW-1185">Reference proteome</keyword>
<evidence type="ECO:0000313" key="2">
    <source>
        <dbReference type="EMBL" id="WPG99359.1"/>
    </source>
</evidence>